<dbReference type="GO" id="GO:0051721">
    <property type="term" value="F:protein phosphatase 2A binding"/>
    <property type="evidence" value="ECO:0007669"/>
    <property type="project" value="TreeGrafter"/>
</dbReference>
<dbReference type="WBParaSite" id="ACAC_0001137201-mRNA-1">
    <property type="protein sequence ID" value="ACAC_0001137201-mRNA-1"/>
    <property type="gene ID" value="ACAC_0001137201"/>
</dbReference>
<name>A0A0K0DJ31_ANGCA</name>
<evidence type="ECO:0000313" key="4">
    <source>
        <dbReference type="Proteomes" id="UP000035642"/>
    </source>
</evidence>
<evidence type="ECO:0000259" key="3">
    <source>
        <dbReference type="Pfam" id="PF24567"/>
    </source>
</evidence>
<evidence type="ECO:0000256" key="2">
    <source>
        <dbReference type="ARBA" id="ARBA00023306"/>
    </source>
</evidence>
<accession>A0A0K0DJ31</accession>
<dbReference type="Pfam" id="PF24567">
    <property type="entry name" value="ANKLE2_3rd"/>
    <property type="match status" value="1"/>
</dbReference>
<dbReference type="PANTHER" id="PTHR12349">
    <property type="entry name" value="ANKYRIN REPEAT AND LEM DOMAIN-CONTAINING PROTEIN 2"/>
    <property type="match status" value="1"/>
</dbReference>
<dbReference type="Proteomes" id="UP000035642">
    <property type="component" value="Unassembled WGS sequence"/>
</dbReference>
<sequence>LLWEFKLTGCAGPFGSEKKAAEFLNNWVGFDKHIKLSDNDKGYERIGRELSEKSNVKWVESWCFLDRMVDLRSDEGLALLNCYLSNLKQKDSFSHCQSSGLERRLLFEDSNDQRDELVSDSMQDYDENEFKDALELIDEADGIFNDSLAGLSEQFGALSLHSPSAMQLWAECVLDDLEDFFTPPSTPPAVFLLDNPTKVDNDVMTALSGLPQEKIDPFPHVRIFTDKLRRISNNVRSEWPALDSPRRQTPSRRILRI</sequence>
<dbReference type="InterPro" id="IPR056237">
    <property type="entry name" value="ANKLE2_3rd"/>
</dbReference>
<dbReference type="GO" id="GO:0005783">
    <property type="term" value="C:endoplasmic reticulum"/>
    <property type="evidence" value="ECO:0007669"/>
    <property type="project" value="TreeGrafter"/>
</dbReference>
<organism evidence="4 5">
    <name type="scientific">Angiostrongylus cantonensis</name>
    <name type="common">Rat lungworm</name>
    <dbReference type="NCBI Taxonomy" id="6313"/>
    <lineage>
        <taxon>Eukaryota</taxon>
        <taxon>Metazoa</taxon>
        <taxon>Ecdysozoa</taxon>
        <taxon>Nematoda</taxon>
        <taxon>Chromadorea</taxon>
        <taxon>Rhabditida</taxon>
        <taxon>Rhabditina</taxon>
        <taxon>Rhabditomorpha</taxon>
        <taxon>Strongyloidea</taxon>
        <taxon>Metastrongylidae</taxon>
        <taxon>Angiostrongylus</taxon>
    </lineage>
</organism>
<reference evidence="5" key="2">
    <citation type="submission" date="2017-02" db="UniProtKB">
        <authorList>
            <consortium name="WormBaseParasite"/>
        </authorList>
    </citation>
    <scope>IDENTIFICATION</scope>
</reference>
<protein>
    <submittedName>
        <fullName evidence="5">RGS domain-containing protein</fullName>
    </submittedName>
</protein>
<dbReference type="STRING" id="6313.A0A0K0DJ31"/>
<keyword evidence="2" id="KW-0131">Cell cycle</keyword>
<evidence type="ECO:0000313" key="5">
    <source>
        <dbReference type="WBParaSite" id="ACAC_0001137201-mRNA-1"/>
    </source>
</evidence>
<keyword evidence="1" id="KW-0040">ANK repeat</keyword>
<proteinExistence type="predicted"/>
<feature type="domain" description="ANKLE2 third alpha/beta" evidence="3">
    <location>
        <begin position="5"/>
        <end position="60"/>
    </location>
</feature>
<keyword evidence="4" id="KW-1185">Reference proteome</keyword>
<evidence type="ECO:0000256" key="1">
    <source>
        <dbReference type="ARBA" id="ARBA00023043"/>
    </source>
</evidence>
<reference evidence="4" key="1">
    <citation type="submission" date="2012-09" db="EMBL/GenBank/DDBJ databases">
        <authorList>
            <person name="Martin A.A."/>
        </authorList>
    </citation>
    <scope>NUCLEOTIDE SEQUENCE</scope>
</reference>
<dbReference type="AlphaFoldDB" id="A0A0K0DJ31"/>
<dbReference type="PANTHER" id="PTHR12349:SF4">
    <property type="entry name" value="ANKYRIN REPEAT AND LEM DOMAIN-CONTAINING PROTEIN 2"/>
    <property type="match status" value="1"/>
</dbReference>